<accession>A0ABY5C7T8</accession>
<keyword evidence="1" id="KW-0472">Membrane</keyword>
<name>A0ABY5C7T8_9PSED</name>
<dbReference type="Proteomes" id="UP001056851">
    <property type="component" value="Chromosome"/>
</dbReference>
<keyword evidence="3" id="KW-1185">Reference proteome</keyword>
<evidence type="ECO:0000256" key="1">
    <source>
        <dbReference type="SAM" id="Phobius"/>
    </source>
</evidence>
<keyword evidence="1" id="KW-0812">Transmembrane</keyword>
<keyword evidence="1" id="KW-1133">Transmembrane helix</keyword>
<protein>
    <submittedName>
        <fullName evidence="2">Uncharacterized protein</fullName>
    </submittedName>
</protein>
<feature type="transmembrane region" description="Helical" evidence="1">
    <location>
        <begin position="80"/>
        <end position="99"/>
    </location>
</feature>
<evidence type="ECO:0000313" key="3">
    <source>
        <dbReference type="Proteomes" id="UP001056851"/>
    </source>
</evidence>
<dbReference type="EMBL" id="CP099599">
    <property type="protein sequence ID" value="UST83341.1"/>
    <property type="molecule type" value="Genomic_DNA"/>
</dbReference>
<feature type="transmembrane region" description="Helical" evidence="1">
    <location>
        <begin position="35"/>
        <end position="60"/>
    </location>
</feature>
<sequence>MSGHDWIQTICAVLALAVAVYSLDPKRRKQLQEAIQAVSSTLFMVISYLFLLALMCIYGEEIYQFGRSTAPMTRFEVLNLILNIISIGMFVWLTIYLVSNLGKGKKAKQ</sequence>
<evidence type="ECO:0000313" key="2">
    <source>
        <dbReference type="EMBL" id="UST83341.1"/>
    </source>
</evidence>
<proteinExistence type="predicted"/>
<reference evidence="2" key="1">
    <citation type="submission" date="2022-06" db="EMBL/GenBank/DDBJ databases">
        <title>Investigating genetic diversity within the most abundant and prevalent non-pathogenic leaf-associated bacterial species interacting with Arabidopsis thaliana in natural habitats.</title>
        <authorList>
            <person name="Ramirez-Sanchez D."/>
            <person name="Gibelin-Viala C."/>
            <person name="Mayjonade B."/>
            <person name="Duflos R."/>
            <person name="Belmonte E."/>
            <person name="Pailler V."/>
            <person name="Bartoli C."/>
            <person name="Carrere S."/>
            <person name="Vailleau F."/>
            <person name="Roux F."/>
        </authorList>
    </citation>
    <scope>NUCLEOTIDE SEQUENCE</scope>
    <source>
        <strain evidence="2">OTU6ESPEB1</strain>
    </source>
</reference>
<feature type="transmembrane region" description="Helical" evidence="1">
    <location>
        <begin position="6"/>
        <end position="23"/>
    </location>
</feature>
<dbReference type="RefSeq" id="WP_252884571.1">
    <property type="nucleotide sequence ID" value="NZ_CP099599.1"/>
</dbReference>
<gene>
    <name evidence="2" type="ORF">NF677_17565</name>
</gene>
<organism evidence="2 3">
    <name type="scientific">Pseudomonas siliginis</name>
    <dbReference type="NCBI Taxonomy" id="2842346"/>
    <lineage>
        <taxon>Bacteria</taxon>
        <taxon>Pseudomonadati</taxon>
        <taxon>Pseudomonadota</taxon>
        <taxon>Gammaproteobacteria</taxon>
        <taxon>Pseudomonadales</taxon>
        <taxon>Pseudomonadaceae</taxon>
        <taxon>Pseudomonas</taxon>
    </lineage>
</organism>